<sequence length="86" mass="9105">MTSRLALLSLVLLLPAVSACSKGWTNSEVGTCFAQKTYEAVNCSSSDAHTKLLRILEGPSLTINDCPNGTSIMREHDGKGFCIGSS</sequence>
<dbReference type="Proteomes" id="UP001597368">
    <property type="component" value="Unassembled WGS sequence"/>
</dbReference>
<protein>
    <submittedName>
        <fullName evidence="2">Uncharacterized protein</fullName>
    </submittedName>
</protein>
<organism evidence="2 3">
    <name type="scientific">Nonomuraea mangrovi</name>
    <dbReference type="NCBI Taxonomy" id="2316207"/>
    <lineage>
        <taxon>Bacteria</taxon>
        <taxon>Bacillati</taxon>
        <taxon>Actinomycetota</taxon>
        <taxon>Actinomycetes</taxon>
        <taxon>Streptosporangiales</taxon>
        <taxon>Streptosporangiaceae</taxon>
        <taxon>Nonomuraea</taxon>
    </lineage>
</organism>
<evidence type="ECO:0000256" key="1">
    <source>
        <dbReference type="SAM" id="SignalP"/>
    </source>
</evidence>
<feature type="chain" id="PRO_5045261545" evidence="1">
    <location>
        <begin position="22"/>
        <end position="86"/>
    </location>
</feature>
<keyword evidence="1" id="KW-0732">Signal</keyword>
<dbReference type="RefSeq" id="WP_379582843.1">
    <property type="nucleotide sequence ID" value="NZ_JBHUFV010000100.1"/>
</dbReference>
<comment type="caution">
    <text evidence="2">The sequence shown here is derived from an EMBL/GenBank/DDBJ whole genome shotgun (WGS) entry which is preliminary data.</text>
</comment>
<evidence type="ECO:0000313" key="2">
    <source>
        <dbReference type="EMBL" id="MFD1940019.1"/>
    </source>
</evidence>
<dbReference type="EMBL" id="JBHUFV010000100">
    <property type="protein sequence ID" value="MFD1940019.1"/>
    <property type="molecule type" value="Genomic_DNA"/>
</dbReference>
<gene>
    <name evidence="2" type="ORF">ACFSKW_52040</name>
</gene>
<dbReference type="PROSITE" id="PS51257">
    <property type="entry name" value="PROKAR_LIPOPROTEIN"/>
    <property type="match status" value="1"/>
</dbReference>
<reference evidence="3" key="1">
    <citation type="journal article" date="2019" name="Int. J. Syst. Evol. Microbiol.">
        <title>The Global Catalogue of Microorganisms (GCM) 10K type strain sequencing project: providing services to taxonomists for standard genome sequencing and annotation.</title>
        <authorList>
            <consortium name="The Broad Institute Genomics Platform"/>
            <consortium name="The Broad Institute Genome Sequencing Center for Infectious Disease"/>
            <person name="Wu L."/>
            <person name="Ma J."/>
        </authorList>
    </citation>
    <scope>NUCLEOTIDE SEQUENCE [LARGE SCALE GENOMIC DNA]</scope>
    <source>
        <strain evidence="3">ICMP 6774ER</strain>
    </source>
</reference>
<evidence type="ECO:0000313" key="3">
    <source>
        <dbReference type="Proteomes" id="UP001597368"/>
    </source>
</evidence>
<keyword evidence="3" id="KW-1185">Reference proteome</keyword>
<accession>A0ABW4THX2</accession>
<proteinExistence type="predicted"/>
<feature type="signal peptide" evidence="1">
    <location>
        <begin position="1"/>
        <end position="21"/>
    </location>
</feature>
<name>A0ABW4THX2_9ACTN</name>